<keyword evidence="1" id="KW-0238">DNA-binding</keyword>
<evidence type="ECO:0000313" key="4">
    <source>
        <dbReference type="Proteomes" id="UP000018958"/>
    </source>
</evidence>
<dbReference type="InterPro" id="IPR006600">
    <property type="entry name" value="HTH_CenpB_DNA-bd_dom"/>
</dbReference>
<proteinExistence type="predicted"/>
<evidence type="ECO:0000313" key="3">
    <source>
        <dbReference type="EMBL" id="ETP23414.1"/>
    </source>
</evidence>
<sequence length="53" mass="5800">VGTATTISTAEEEALKEWVLSLREEDVPVSRLMLQLKAQAIAEDEGVAPGFLW</sequence>
<dbReference type="Pfam" id="PF03221">
    <property type="entry name" value="HTH_Tnp_Tc5"/>
    <property type="match status" value="1"/>
</dbReference>
<reference evidence="3 4" key="1">
    <citation type="submission" date="2013-11" db="EMBL/GenBank/DDBJ databases">
        <title>The Genome Sequence of Phytophthora parasitica CJ01A1.</title>
        <authorList>
            <consortium name="The Broad Institute Genomics Platform"/>
            <person name="Russ C."/>
            <person name="Tyler B."/>
            <person name="Panabieres F."/>
            <person name="Shan W."/>
            <person name="Tripathy S."/>
            <person name="Grunwald N."/>
            <person name="Machado M."/>
            <person name="Johnson C.S."/>
            <person name="Walker B."/>
            <person name="Young S.K."/>
            <person name="Zeng Q."/>
            <person name="Gargeya S."/>
            <person name="Fitzgerald M."/>
            <person name="Haas B."/>
            <person name="Abouelleil A."/>
            <person name="Allen A.W."/>
            <person name="Alvarado L."/>
            <person name="Arachchi H.M."/>
            <person name="Berlin A.M."/>
            <person name="Chapman S.B."/>
            <person name="Gainer-Dewar J."/>
            <person name="Goldberg J."/>
            <person name="Griggs A."/>
            <person name="Gujja S."/>
            <person name="Hansen M."/>
            <person name="Howarth C."/>
            <person name="Imamovic A."/>
            <person name="Ireland A."/>
            <person name="Larimer J."/>
            <person name="McCowan C."/>
            <person name="Murphy C."/>
            <person name="Pearson M."/>
            <person name="Poon T.W."/>
            <person name="Priest M."/>
            <person name="Roberts A."/>
            <person name="Saif S."/>
            <person name="Shea T."/>
            <person name="Sisk P."/>
            <person name="Sykes S."/>
            <person name="Wortman J."/>
            <person name="Nusbaum C."/>
            <person name="Birren B."/>
        </authorList>
    </citation>
    <scope>NUCLEOTIDE SEQUENCE [LARGE SCALE GENOMIC DNA]</scope>
    <source>
        <strain evidence="3 4">CJ01A1</strain>
    </source>
</reference>
<feature type="non-terminal residue" evidence="3">
    <location>
        <position position="1"/>
    </location>
</feature>
<dbReference type="SUPFAM" id="SSF46689">
    <property type="entry name" value="Homeodomain-like"/>
    <property type="match status" value="1"/>
</dbReference>
<gene>
    <name evidence="3" type="ORF">F441_03465</name>
</gene>
<evidence type="ECO:0000256" key="1">
    <source>
        <dbReference type="ARBA" id="ARBA00023125"/>
    </source>
</evidence>
<dbReference type="Proteomes" id="UP000018958">
    <property type="component" value="Unassembled WGS sequence"/>
</dbReference>
<protein>
    <recommendedName>
        <fullName evidence="2">HTH CENPB-type domain-containing protein</fullName>
    </recommendedName>
</protein>
<dbReference type="GO" id="GO:0003677">
    <property type="term" value="F:DNA binding"/>
    <property type="evidence" value="ECO:0007669"/>
    <property type="project" value="UniProtKB-KW"/>
</dbReference>
<evidence type="ECO:0000259" key="2">
    <source>
        <dbReference type="PROSITE" id="PS51253"/>
    </source>
</evidence>
<accession>W2XN98</accession>
<dbReference type="InterPro" id="IPR009057">
    <property type="entry name" value="Homeodomain-like_sf"/>
</dbReference>
<dbReference type="EMBL" id="ANIX01000801">
    <property type="protein sequence ID" value="ETP23414.1"/>
    <property type="molecule type" value="Genomic_DNA"/>
</dbReference>
<dbReference type="AlphaFoldDB" id="W2XN98"/>
<comment type="caution">
    <text evidence="3">The sequence shown here is derived from an EMBL/GenBank/DDBJ whole genome shotgun (WGS) entry which is preliminary data.</text>
</comment>
<feature type="domain" description="HTH CENPB-type" evidence="2">
    <location>
        <begin position="1"/>
        <end position="53"/>
    </location>
</feature>
<dbReference type="Gene3D" id="1.10.10.60">
    <property type="entry name" value="Homeodomain-like"/>
    <property type="match status" value="1"/>
</dbReference>
<name>W2XN98_PHYNI</name>
<dbReference type="PROSITE" id="PS51253">
    <property type="entry name" value="HTH_CENPB"/>
    <property type="match status" value="1"/>
</dbReference>
<organism evidence="3 4">
    <name type="scientific">Phytophthora nicotianae CJ01A1</name>
    <dbReference type="NCBI Taxonomy" id="1317063"/>
    <lineage>
        <taxon>Eukaryota</taxon>
        <taxon>Sar</taxon>
        <taxon>Stramenopiles</taxon>
        <taxon>Oomycota</taxon>
        <taxon>Peronosporomycetes</taxon>
        <taxon>Peronosporales</taxon>
        <taxon>Peronosporaceae</taxon>
        <taxon>Phytophthora</taxon>
    </lineage>
</organism>